<protein>
    <submittedName>
        <fullName evidence="3">Uncharacterized protein</fullName>
    </submittedName>
</protein>
<organism evidence="3 4">
    <name type="scientific">Symbiodinium microadriaticum</name>
    <name type="common">Dinoflagellate</name>
    <name type="synonym">Zooxanthella microadriatica</name>
    <dbReference type="NCBI Taxonomy" id="2951"/>
    <lineage>
        <taxon>Eukaryota</taxon>
        <taxon>Sar</taxon>
        <taxon>Alveolata</taxon>
        <taxon>Dinophyceae</taxon>
        <taxon>Suessiales</taxon>
        <taxon>Symbiodiniaceae</taxon>
        <taxon>Symbiodinium</taxon>
    </lineage>
</organism>
<dbReference type="EMBL" id="LSRX01000221">
    <property type="protein sequence ID" value="OLQ04000.1"/>
    <property type="molecule type" value="Genomic_DNA"/>
</dbReference>
<accession>A0A1Q9E9A5</accession>
<dbReference type="AlphaFoldDB" id="A0A1Q9E9A5"/>
<feature type="coiled-coil region" evidence="1">
    <location>
        <begin position="714"/>
        <end position="741"/>
    </location>
</feature>
<dbReference type="Proteomes" id="UP000186817">
    <property type="component" value="Unassembled WGS sequence"/>
</dbReference>
<evidence type="ECO:0000313" key="3">
    <source>
        <dbReference type="EMBL" id="OLQ04000.1"/>
    </source>
</evidence>
<reference evidence="3 4" key="1">
    <citation type="submission" date="2016-02" db="EMBL/GenBank/DDBJ databases">
        <title>Genome analysis of coral dinoflagellate symbionts highlights evolutionary adaptations to a symbiotic lifestyle.</title>
        <authorList>
            <person name="Aranda M."/>
            <person name="Li Y."/>
            <person name="Liew Y.J."/>
            <person name="Baumgarten S."/>
            <person name="Simakov O."/>
            <person name="Wilson M."/>
            <person name="Piel J."/>
            <person name="Ashoor H."/>
            <person name="Bougouffa S."/>
            <person name="Bajic V.B."/>
            <person name="Ryu T."/>
            <person name="Ravasi T."/>
            <person name="Bayer T."/>
            <person name="Micklem G."/>
            <person name="Kim H."/>
            <person name="Bhak J."/>
            <person name="Lajeunesse T.C."/>
            <person name="Voolstra C.R."/>
        </authorList>
    </citation>
    <scope>NUCLEOTIDE SEQUENCE [LARGE SCALE GENOMIC DNA]</scope>
    <source>
        <strain evidence="3 4">CCMP2467</strain>
    </source>
</reference>
<comment type="caution">
    <text evidence="3">The sequence shown here is derived from an EMBL/GenBank/DDBJ whole genome shotgun (WGS) entry which is preliminary data.</text>
</comment>
<name>A0A1Q9E9A5_SYMMI</name>
<feature type="coiled-coil region" evidence="1">
    <location>
        <begin position="279"/>
        <end position="306"/>
    </location>
</feature>
<evidence type="ECO:0000256" key="2">
    <source>
        <dbReference type="SAM" id="MobiDB-lite"/>
    </source>
</evidence>
<feature type="region of interest" description="Disordered" evidence="2">
    <location>
        <begin position="426"/>
        <end position="457"/>
    </location>
</feature>
<gene>
    <name evidence="3" type="ORF">AK812_SmicGene13016</name>
</gene>
<evidence type="ECO:0000313" key="4">
    <source>
        <dbReference type="Proteomes" id="UP000186817"/>
    </source>
</evidence>
<sequence length="807" mass="89881">MEESSMQLRASQATTDKEHTKLKIEALKRTLDSHLLRLNAILNGPDVNFDRLASAIQGLDVELRAKLAESGDLLEAAPSDGTYEVLRNSLNETQKRCKDLNDEMLRVADANEELHNTLRSLKATNRRLVEEVQKQTEELSTLTQQRLGDMEKLSKQEEAFSREKDSWNGSPSNLRWVNVLSEEALPVSPSAVCTTEPSSTRQTGIDVSCKVITRSLCAANYAIWAASADGVVEKERRYDQVEVREEEEAAPSGSARYWKITEQKELRQKQWAQVEKDTIRAFAKQKQAYEAELAKLDRDYAEAMECGNLSVAQVKAIVVGMQAPPAQRELAEMEASEAWAAFWRQTGEPAPGASFLQEAMPALALQQPAAGQCLLTWVLDAWGQVTGAALVEEALRVRSGSAWADLTFAVLLRRIMQRRDQCKVSSMSDWKQGSLPMRSPAKRSRSPSGPARQQPSIISMGRVAQRELYATKPEITVLRETGGAAQLPVVDSYKHLGVIRLRKAASDRSCSSAGRLRGRHFGKAGIPRLVFLADEDSFPEQLGRATLPSFTDIELPLQCLQAVQEIHFVMRVESAFLGRLASADIFCTLPTVGGSGGLFSFRRAPGRPKFMIVCPHLLWKGGLLAQCHEEYDPATYSRGLLDAPEARECPTTDGVWGLVSDFIEPLDTPRTTLRIWQDRAGADPLVTDAAADAILMLDPELICDTFCRPKACWVQDAQKTLEEEQRRLDEDFAEMQEALNSRLDSCWRKAAAAKVKTEALRGSQRQLKSDVQSFAHAFSQGLKGVERELLDRRFEMSQDQRGLGIFW</sequence>
<feature type="coiled-coil region" evidence="1">
    <location>
        <begin position="83"/>
        <end position="145"/>
    </location>
</feature>
<keyword evidence="1" id="KW-0175">Coiled coil</keyword>
<dbReference type="OrthoDB" id="433940at2759"/>
<evidence type="ECO:0000256" key="1">
    <source>
        <dbReference type="SAM" id="Coils"/>
    </source>
</evidence>
<keyword evidence="4" id="KW-1185">Reference proteome</keyword>
<proteinExistence type="predicted"/>